<evidence type="ECO:0000313" key="3">
    <source>
        <dbReference type="Proteomes" id="UP000533306"/>
    </source>
</evidence>
<keyword evidence="1" id="KW-1133">Transmembrane helix</keyword>
<organism evidence="2 3">
    <name type="scientific">Aquamicrobium lusatiense</name>
    <dbReference type="NCBI Taxonomy" id="89772"/>
    <lineage>
        <taxon>Bacteria</taxon>
        <taxon>Pseudomonadati</taxon>
        <taxon>Pseudomonadota</taxon>
        <taxon>Alphaproteobacteria</taxon>
        <taxon>Hyphomicrobiales</taxon>
        <taxon>Phyllobacteriaceae</taxon>
        <taxon>Aquamicrobium</taxon>
    </lineage>
</organism>
<comment type="caution">
    <text evidence="2">The sequence shown here is derived from an EMBL/GenBank/DDBJ whole genome shotgun (WGS) entry which is preliminary data.</text>
</comment>
<dbReference type="RefSeq" id="WP_183829260.1">
    <property type="nucleotide sequence ID" value="NZ_JACHEU010000001.1"/>
</dbReference>
<dbReference type="EMBL" id="JACHEU010000001">
    <property type="protein sequence ID" value="MBB6012612.1"/>
    <property type="molecule type" value="Genomic_DNA"/>
</dbReference>
<keyword evidence="3" id="KW-1185">Reference proteome</keyword>
<keyword evidence="1" id="KW-0472">Membrane</keyword>
<accession>A0A7W9S1X8</accession>
<sequence>MHSIPESMSQNDEKQAPRRWETLICLARVGVLFAPVFVGLLALAILSAREPSRSLPAAVDPFMTGSIRR</sequence>
<evidence type="ECO:0000313" key="2">
    <source>
        <dbReference type="EMBL" id="MBB6012612.1"/>
    </source>
</evidence>
<name>A0A7W9S1X8_9HYPH</name>
<dbReference type="Proteomes" id="UP000533306">
    <property type="component" value="Unassembled WGS sequence"/>
</dbReference>
<gene>
    <name evidence="2" type="ORF">HNR59_001957</name>
</gene>
<reference evidence="2 3" key="1">
    <citation type="submission" date="2020-08" db="EMBL/GenBank/DDBJ databases">
        <title>Genomic Encyclopedia of Type Strains, Phase IV (KMG-IV): sequencing the most valuable type-strain genomes for metagenomic binning, comparative biology and taxonomic classification.</title>
        <authorList>
            <person name="Goeker M."/>
        </authorList>
    </citation>
    <scope>NUCLEOTIDE SEQUENCE [LARGE SCALE GENOMIC DNA]</scope>
    <source>
        <strain evidence="2 3">DSM 11099</strain>
    </source>
</reference>
<protein>
    <recommendedName>
        <fullName evidence="4">Transmembrane protein</fullName>
    </recommendedName>
</protein>
<feature type="transmembrane region" description="Helical" evidence="1">
    <location>
        <begin position="20"/>
        <end position="46"/>
    </location>
</feature>
<proteinExistence type="predicted"/>
<evidence type="ECO:0000256" key="1">
    <source>
        <dbReference type="SAM" id="Phobius"/>
    </source>
</evidence>
<keyword evidence="1" id="KW-0812">Transmembrane</keyword>
<dbReference type="AlphaFoldDB" id="A0A7W9S1X8"/>
<evidence type="ECO:0008006" key="4">
    <source>
        <dbReference type="Google" id="ProtNLM"/>
    </source>
</evidence>